<comment type="caution">
    <text evidence="1">The sequence shown here is derived from an EMBL/GenBank/DDBJ whole genome shotgun (WGS) entry which is preliminary data.</text>
</comment>
<dbReference type="AlphaFoldDB" id="C0DRX5"/>
<dbReference type="Proteomes" id="UP000005837">
    <property type="component" value="Unassembled WGS sequence"/>
</dbReference>
<proteinExistence type="predicted"/>
<evidence type="ECO:0000313" key="2">
    <source>
        <dbReference type="Proteomes" id="UP000005837"/>
    </source>
</evidence>
<protein>
    <submittedName>
        <fullName evidence="1">Uncharacterized protein</fullName>
    </submittedName>
</protein>
<name>C0DRX5_EIKCO</name>
<sequence length="47" mass="5576">MQYRRCHAGIFYAVLPNFQVAFSRMEWQSIVQTSISYLSRITTNFTL</sequence>
<organism evidence="1 2">
    <name type="scientific">Eikenella corrodens ATCC 23834</name>
    <dbReference type="NCBI Taxonomy" id="546274"/>
    <lineage>
        <taxon>Bacteria</taxon>
        <taxon>Pseudomonadati</taxon>
        <taxon>Pseudomonadota</taxon>
        <taxon>Betaproteobacteria</taxon>
        <taxon>Neisseriales</taxon>
        <taxon>Neisseriaceae</taxon>
        <taxon>Eikenella</taxon>
    </lineage>
</organism>
<accession>C0DRX5</accession>
<reference evidence="1 2" key="1">
    <citation type="submission" date="2009-01" db="EMBL/GenBank/DDBJ databases">
        <authorList>
            <person name="Fulton L."/>
            <person name="Clifton S."/>
            <person name="Chinwalla A.T."/>
            <person name="Mitreva M."/>
            <person name="Sodergren E."/>
            <person name="Weinstock G."/>
            <person name="Clifton S."/>
            <person name="Dooling D.J."/>
            <person name="Fulton B."/>
            <person name="Minx P."/>
            <person name="Pepin K.H."/>
            <person name="Johnson M."/>
            <person name="Bhonagiri V."/>
            <person name="Nash W.E."/>
            <person name="Mardis E.R."/>
            <person name="Wilson R.K."/>
        </authorList>
    </citation>
    <scope>NUCLEOTIDE SEQUENCE [LARGE SCALE GENOMIC DNA]</scope>
    <source>
        <strain evidence="1 2">ATCC 23834</strain>
    </source>
</reference>
<dbReference type="EMBL" id="ACEA01000002">
    <property type="protein sequence ID" value="EEG25273.1"/>
    <property type="molecule type" value="Genomic_DNA"/>
</dbReference>
<dbReference type="HOGENOM" id="CLU_3167522_0_0_4"/>
<evidence type="ECO:0000313" key="1">
    <source>
        <dbReference type="EMBL" id="EEG25273.1"/>
    </source>
</evidence>
<gene>
    <name evidence="1" type="ORF">EIKCOROL_00092</name>
</gene>